<feature type="binding site" description="axial binding residue" evidence="7">
    <location>
        <position position="464"/>
    </location>
    <ligand>
        <name>heme</name>
        <dbReference type="ChEBI" id="CHEBI:30413"/>
    </ligand>
    <ligandPart>
        <name>Fe</name>
        <dbReference type="ChEBI" id="CHEBI:18248"/>
    </ligandPart>
</feature>
<evidence type="ECO:0000256" key="3">
    <source>
        <dbReference type="ARBA" id="ARBA00022723"/>
    </source>
</evidence>
<dbReference type="PANTHER" id="PTHR47947:SF24">
    <property type="entry name" value="ISOFLAVONE 2'-HYDROXYLASE-LIKE"/>
    <property type="match status" value="1"/>
</dbReference>
<dbReference type="PANTHER" id="PTHR47947">
    <property type="entry name" value="CYTOCHROME P450 82C3-RELATED"/>
    <property type="match status" value="1"/>
</dbReference>
<dbReference type="Proteomes" id="UP001154282">
    <property type="component" value="Unassembled WGS sequence"/>
</dbReference>
<accession>A0AAV0JA17</accession>
<evidence type="ECO:0000256" key="6">
    <source>
        <dbReference type="ARBA" id="ARBA00023033"/>
    </source>
</evidence>
<dbReference type="GO" id="GO:0004497">
    <property type="term" value="F:monooxygenase activity"/>
    <property type="evidence" value="ECO:0007669"/>
    <property type="project" value="UniProtKB-KW"/>
</dbReference>
<dbReference type="PROSITE" id="PS00086">
    <property type="entry name" value="CYTOCHROME_P450"/>
    <property type="match status" value="1"/>
</dbReference>
<evidence type="ECO:0000256" key="1">
    <source>
        <dbReference type="ARBA" id="ARBA00010617"/>
    </source>
</evidence>
<dbReference type="InterPro" id="IPR050651">
    <property type="entry name" value="Plant_Cytochrome_P450_Monoox"/>
</dbReference>
<dbReference type="AlphaFoldDB" id="A0AAV0JA17"/>
<sequence>MIDNICCCYLLFPLFFLYLAHLALKSTTSSRRLRRRQLPPSPPSALPILGHISLLKHPIHRTFHALAQDHGPIFSLRLGNRLAVVVSSATLAEECFTENDVVFANRPELIMGKHIGYNYTTMTQAPYGDHWRNLRRIGAVEIFSAHRLNALLPIRREEVRRLASKLAHGSHRRVVELKSAFHELTFDTMMRMVAGERFYGDGDDRGSREFREVIKEVAARGGATNPGDFVPVMRWIDGGKFEKTVAELAGRMDSFLQKLIEEHRSKTEKLDSANTMLDHLLKLQESEPEYYSDQIIKGLVLVNSLIIILLIYKLENMCRFGCYQVMLLAGTDTSAVTLEWAMSNLLNHPSLLVKAREELDRQIGEERLVDEPDISNLAYLQNIISETLRLYPAAPLLVPHASSEDCVVGEYHLPRGTMLLVNAWAIHRDPNLWDDPLSFRPERYENGGKESYKLIPFGLGRRSCPGAGLAQRVVGFTLGTLIQCFEWERSSEEEVDMNEGKGITMPKEKPLEAICISRPIVNKFFSLR</sequence>
<keyword evidence="5 7" id="KW-0408">Iron</keyword>
<evidence type="ECO:0000256" key="8">
    <source>
        <dbReference type="RuleBase" id="RU000461"/>
    </source>
</evidence>
<keyword evidence="10" id="KW-1185">Reference proteome</keyword>
<gene>
    <name evidence="9" type="ORF">LITE_LOCUS13133</name>
</gene>
<reference evidence="9" key="1">
    <citation type="submission" date="2022-08" db="EMBL/GenBank/DDBJ databases">
        <authorList>
            <person name="Gutierrez-Valencia J."/>
        </authorList>
    </citation>
    <scope>NUCLEOTIDE SEQUENCE</scope>
</reference>
<proteinExistence type="inferred from homology"/>
<dbReference type="Gene3D" id="1.10.630.10">
    <property type="entry name" value="Cytochrome P450"/>
    <property type="match status" value="1"/>
</dbReference>
<comment type="caution">
    <text evidence="9">The sequence shown here is derived from an EMBL/GenBank/DDBJ whole genome shotgun (WGS) entry which is preliminary data.</text>
</comment>
<dbReference type="GO" id="GO:0016705">
    <property type="term" value="F:oxidoreductase activity, acting on paired donors, with incorporation or reduction of molecular oxygen"/>
    <property type="evidence" value="ECO:0007669"/>
    <property type="project" value="InterPro"/>
</dbReference>
<dbReference type="PRINTS" id="PR00385">
    <property type="entry name" value="P450"/>
</dbReference>
<name>A0AAV0JA17_9ROSI</name>
<dbReference type="Pfam" id="PF00067">
    <property type="entry name" value="p450"/>
    <property type="match status" value="2"/>
</dbReference>
<dbReference type="SUPFAM" id="SSF48264">
    <property type="entry name" value="Cytochrome P450"/>
    <property type="match status" value="1"/>
</dbReference>
<keyword evidence="6 8" id="KW-0503">Monooxygenase</keyword>
<dbReference type="GO" id="GO:0005506">
    <property type="term" value="F:iron ion binding"/>
    <property type="evidence" value="ECO:0007669"/>
    <property type="project" value="InterPro"/>
</dbReference>
<evidence type="ECO:0000256" key="5">
    <source>
        <dbReference type="ARBA" id="ARBA00023004"/>
    </source>
</evidence>
<dbReference type="FunFam" id="1.10.630.10:FF:000081">
    <property type="entry name" value="Cytochrome P450 CYP81N5"/>
    <property type="match status" value="1"/>
</dbReference>
<dbReference type="PRINTS" id="PR00463">
    <property type="entry name" value="EP450I"/>
</dbReference>
<keyword evidence="2 7" id="KW-0349">Heme</keyword>
<evidence type="ECO:0000256" key="7">
    <source>
        <dbReference type="PIRSR" id="PIRSR602401-1"/>
    </source>
</evidence>
<comment type="similarity">
    <text evidence="1 8">Belongs to the cytochrome P450 family.</text>
</comment>
<dbReference type="CDD" id="cd20653">
    <property type="entry name" value="CYP81"/>
    <property type="match status" value="1"/>
</dbReference>
<dbReference type="InterPro" id="IPR002401">
    <property type="entry name" value="Cyt_P450_E_grp-I"/>
</dbReference>
<keyword evidence="4 8" id="KW-0560">Oxidoreductase</keyword>
<evidence type="ECO:0000313" key="10">
    <source>
        <dbReference type="Proteomes" id="UP001154282"/>
    </source>
</evidence>
<protein>
    <recommendedName>
        <fullName evidence="11">Cytochrome P450</fullName>
    </recommendedName>
</protein>
<evidence type="ECO:0000256" key="4">
    <source>
        <dbReference type="ARBA" id="ARBA00023002"/>
    </source>
</evidence>
<evidence type="ECO:0000256" key="2">
    <source>
        <dbReference type="ARBA" id="ARBA00022617"/>
    </source>
</evidence>
<dbReference type="GO" id="GO:0020037">
    <property type="term" value="F:heme binding"/>
    <property type="evidence" value="ECO:0007669"/>
    <property type="project" value="InterPro"/>
</dbReference>
<evidence type="ECO:0008006" key="11">
    <source>
        <dbReference type="Google" id="ProtNLM"/>
    </source>
</evidence>
<dbReference type="InterPro" id="IPR001128">
    <property type="entry name" value="Cyt_P450"/>
</dbReference>
<evidence type="ECO:0000313" key="9">
    <source>
        <dbReference type="EMBL" id="CAI0406225.1"/>
    </source>
</evidence>
<keyword evidence="3 7" id="KW-0479">Metal-binding</keyword>
<dbReference type="InterPro" id="IPR036396">
    <property type="entry name" value="Cyt_P450_sf"/>
</dbReference>
<dbReference type="InterPro" id="IPR017972">
    <property type="entry name" value="Cyt_P450_CS"/>
</dbReference>
<dbReference type="EMBL" id="CAMGYJ010000004">
    <property type="protein sequence ID" value="CAI0406225.1"/>
    <property type="molecule type" value="Genomic_DNA"/>
</dbReference>
<organism evidence="9 10">
    <name type="scientific">Linum tenue</name>
    <dbReference type="NCBI Taxonomy" id="586396"/>
    <lineage>
        <taxon>Eukaryota</taxon>
        <taxon>Viridiplantae</taxon>
        <taxon>Streptophyta</taxon>
        <taxon>Embryophyta</taxon>
        <taxon>Tracheophyta</taxon>
        <taxon>Spermatophyta</taxon>
        <taxon>Magnoliopsida</taxon>
        <taxon>eudicotyledons</taxon>
        <taxon>Gunneridae</taxon>
        <taxon>Pentapetalae</taxon>
        <taxon>rosids</taxon>
        <taxon>fabids</taxon>
        <taxon>Malpighiales</taxon>
        <taxon>Linaceae</taxon>
        <taxon>Linum</taxon>
    </lineage>
</organism>
<comment type="cofactor">
    <cofactor evidence="7">
        <name>heme</name>
        <dbReference type="ChEBI" id="CHEBI:30413"/>
    </cofactor>
</comment>